<gene>
    <name evidence="3" type="ORF">VITISV_032920</name>
</gene>
<accession>A5C149</accession>
<dbReference type="Pfam" id="PF13960">
    <property type="entry name" value="DUF4218"/>
    <property type="match status" value="1"/>
</dbReference>
<organism evidence="3">
    <name type="scientific">Vitis vinifera</name>
    <name type="common">Grape</name>
    <dbReference type="NCBI Taxonomy" id="29760"/>
    <lineage>
        <taxon>Eukaryota</taxon>
        <taxon>Viridiplantae</taxon>
        <taxon>Streptophyta</taxon>
        <taxon>Embryophyta</taxon>
        <taxon>Tracheophyta</taxon>
        <taxon>Spermatophyta</taxon>
        <taxon>Magnoliopsida</taxon>
        <taxon>eudicotyledons</taxon>
        <taxon>Gunneridae</taxon>
        <taxon>Pentapetalae</taxon>
        <taxon>rosids</taxon>
        <taxon>Vitales</taxon>
        <taxon>Vitaceae</taxon>
        <taxon>Viteae</taxon>
        <taxon>Vitis</taxon>
    </lineage>
</organism>
<reference evidence="3" key="1">
    <citation type="journal article" date="2007" name="PLoS ONE">
        <title>The first genome sequence of an elite grapevine cultivar (Pinot noir Vitis vinifera L.): coping with a highly heterozygous genome.</title>
        <authorList>
            <person name="Velasco R."/>
            <person name="Zharkikh A."/>
            <person name="Troggio M."/>
            <person name="Cartwright D.A."/>
            <person name="Cestaro A."/>
            <person name="Pruss D."/>
            <person name="Pindo M."/>
            <person name="FitzGerald L.M."/>
            <person name="Vezzulli S."/>
            <person name="Reid J."/>
            <person name="Malacarne G."/>
            <person name="Iliev D."/>
            <person name="Coppola G."/>
            <person name="Wardell B."/>
            <person name="Micheletti D."/>
            <person name="Macalma T."/>
            <person name="Facci M."/>
            <person name="Mitchell J.T."/>
            <person name="Perazzolli M."/>
            <person name="Eldredge G."/>
            <person name="Gatto P."/>
            <person name="Oyzerski R."/>
            <person name="Moretto M."/>
            <person name="Gutin N."/>
            <person name="Stefanini M."/>
            <person name="Chen Y."/>
            <person name="Segala C."/>
            <person name="Davenport C."/>
            <person name="Dematte L."/>
            <person name="Mraz A."/>
            <person name="Battilana J."/>
            <person name="Stormo K."/>
            <person name="Costa F."/>
            <person name="Tao Q."/>
            <person name="Si-Ammour A."/>
            <person name="Harkins T."/>
            <person name="Lackey A."/>
            <person name="Perbost C."/>
            <person name="Taillon B."/>
            <person name="Stella A."/>
            <person name="Solovyev V."/>
            <person name="Fawcett J.A."/>
            <person name="Sterck L."/>
            <person name="Vandepoele K."/>
            <person name="Grando S.M."/>
            <person name="Toppo S."/>
            <person name="Moser C."/>
            <person name="Lanchbury J."/>
            <person name="Bogden R."/>
            <person name="Skolnick M."/>
            <person name="Sgaramella V."/>
            <person name="Bhatnagar S.K."/>
            <person name="Fontana P."/>
            <person name="Gutin A."/>
            <person name="Van de Peer Y."/>
            <person name="Salamini F."/>
            <person name="Viola R."/>
        </authorList>
    </citation>
    <scope>NUCLEOTIDE SEQUENCE</scope>
</reference>
<name>A5C149_VITVI</name>
<dbReference type="InterPro" id="IPR025452">
    <property type="entry name" value="DUF4218"/>
</dbReference>
<dbReference type="EMBL" id="AM478484">
    <property type="protein sequence ID" value="CAN72930.1"/>
    <property type="molecule type" value="Genomic_DNA"/>
</dbReference>
<dbReference type="Pfam" id="PF13952">
    <property type="entry name" value="DUF4216"/>
    <property type="match status" value="1"/>
</dbReference>
<protein>
    <recommendedName>
        <fullName evidence="4">DUF4218 domain-containing protein</fullName>
    </recommendedName>
</protein>
<dbReference type="PANTHER" id="PTHR48258">
    <property type="entry name" value="DUF4218 DOMAIN-CONTAINING PROTEIN-RELATED"/>
    <property type="match status" value="1"/>
</dbReference>
<proteinExistence type="predicted"/>
<evidence type="ECO:0008006" key="4">
    <source>
        <dbReference type="Google" id="ProtNLM"/>
    </source>
</evidence>
<evidence type="ECO:0000259" key="1">
    <source>
        <dbReference type="Pfam" id="PF13952"/>
    </source>
</evidence>
<evidence type="ECO:0000259" key="2">
    <source>
        <dbReference type="Pfam" id="PF13960"/>
    </source>
</evidence>
<dbReference type="InterPro" id="IPR025312">
    <property type="entry name" value="DUF4216"/>
</dbReference>
<evidence type="ECO:0000313" key="3">
    <source>
        <dbReference type="EMBL" id="CAN72930.1"/>
    </source>
</evidence>
<dbReference type="AlphaFoldDB" id="A5C149"/>
<sequence length="363" mass="42530">MALRSILPKHVRYTISKLCIFFNQLCTKVVDVPKLNEVDNELMVTLCLLEKCFPPSFFYIMLHLIVHLIRKVQLCGPVYFRWMYPFESFKDKNPIFGELCFYGAINEIWDLDYNMLTIPIFKCDWVDKKNGIKVDELGFTLVDFSKIGHKSNPFILASQAKKIFYVEDQLDPRWSIVLSIPPKDFKNMEGRDDFIDNCMEHHPFISSMPKEYRKVQKSRRDKHIYNHYLRRKGYARFEQDILQAEGAIGRVDGSVLWKKAREKKGKFNKITKPVINMIDGLLEKAKEIGLPPPGLNDILCQALGKPDHPRRVVDQDHLVKPSSYFHQLSDDMKKNQRINMENGAKRNTRCYNKTNYVSPHTSF</sequence>
<feature type="domain" description="DUF4216" evidence="1">
    <location>
        <begin position="109"/>
        <end position="177"/>
    </location>
</feature>
<feature type="domain" description="DUF4218" evidence="2">
    <location>
        <begin position="25"/>
        <end position="88"/>
    </location>
</feature>